<dbReference type="PANTHER" id="PTHR42918:SF15">
    <property type="entry name" value="LYSINE--TRNA LIGASE, CHLOROPLASTIC_MITOCHONDRIAL"/>
    <property type="match status" value="1"/>
</dbReference>
<comment type="caution">
    <text evidence="16">The sequence shown here is derived from an EMBL/GenBank/DDBJ whole genome shotgun (WGS) entry which is preliminary data.</text>
</comment>
<dbReference type="GO" id="GO:0016740">
    <property type="term" value="F:transferase activity"/>
    <property type="evidence" value="ECO:0007669"/>
    <property type="project" value="UniProtKB-ARBA"/>
</dbReference>
<dbReference type="SUPFAM" id="SSF55681">
    <property type="entry name" value="Class II aaRS and biotin synthetases"/>
    <property type="match status" value="1"/>
</dbReference>
<dbReference type="InterPro" id="IPR002313">
    <property type="entry name" value="Lys-tRNA-ligase_II"/>
</dbReference>
<evidence type="ECO:0000256" key="9">
    <source>
        <dbReference type="ARBA" id="ARBA00022842"/>
    </source>
</evidence>
<dbReference type="NCBIfam" id="NF001756">
    <property type="entry name" value="PRK00484.1"/>
    <property type="match status" value="1"/>
</dbReference>
<gene>
    <name evidence="13" type="primary">lysS</name>
    <name evidence="16" type="ORF">UAU_03232</name>
</gene>
<dbReference type="InterPro" id="IPR044136">
    <property type="entry name" value="Lys-tRNA-ligase_II_N"/>
</dbReference>
<evidence type="ECO:0000259" key="15">
    <source>
        <dbReference type="PROSITE" id="PS50862"/>
    </source>
</evidence>
<dbReference type="EMBL" id="AJAQ01000034">
    <property type="protein sequence ID" value="EOH91273.1"/>
    <property type="molecule type" value="Genomic_DNA"/>
</dbReference>
<keyword evidence="11 13" id="KW-0030">Aminoacyl-tRNA synthetase</keyword>
<evidence type="ECO:0000256" key="11">
    <source>
        <dbReference type="ARBA" id="ARBA00023146"/>
    </source>
</evidence>
<dbReference type="HAMAP" id="MF_00252">
    <property type="entry name" value="Lys_tRNA_synth_class2"/>
    <property type="match status" value="1"/>
</dbReference>
<dbReference type="InterPro" id="IPR006195">
    <property type="entry name" value="aa-tRNA-synth_II"/>
</dbReference>
<keyword evidence="4 13" id="KW-0963">Cytoplasm</keyword>
<dbReference type="InterPro" id="IPR045864">
    <property type="entry name" value="aa-tRNA-synth_II/BPL/LPL"/>
</dbReference>
<dbReference type="GO" id="GO:0005829">
    <property type="term" value="C:cytosol"/>
    <property type="evidence" value="ECO:0007669"/>
    <property type="project" value="TreeGrafter"/>
</dbReference>
<comment type="subcellular location">
    <subcellularLocation>
        <location evidence="1 13">Cytoplasm</location>
    </subcellularLocation>
</comment>
<dbReference type="GO" id="GO:0000049">
    <property type="term" value="F:tRNA binding"/>
    <property type="evidence" value="ECO:0007669"/>
    <property type="project" value="TreeGrafter"/>
</dbReference>
<keyword evidence="8 13" id="KW-0067">ATP-binding</keyword>
<keyword evidence="5 13" id="KW-0436">Ligase</keyword>
<sequence>MTEEQNSLAEMNDQMRVRREKMEAIREEGMDPFGKRFERTANSQELHEKYDSNTKEELHELALTASVAGRMMTKRGKGKAGFAHLQDREGQIQIYVRKDEVGDDNYEVFKRADLGDFFGVTGEVMKTNTGEVSIKAKEIILLTKSLRPMPEKYHGLTNVEQRYRQRYLDLISNRESFDRFMKRSQIISQIRRYLDGLGYIEVETPVLHNEAGGAAARPFITHHNALDIDLYLRIALELHLKRLIVGGMEKVYEIGRVFRNEGIDTTHNPEFTMMEVYTAYTDYQDIMNLTEGIIRNAAENVLGTTTITYDGAEVDLGSEFKRIHMVDAVKEQTGVDFWKEMSIDEARAAAKEHNVEINENMEVGHILNEFFETFVEETLEQPTFVYGHPVEVSPLAKKNDEDPRFTDRFELFIVGREFANAFTELNDPIDQRARFEAQEKEKEQGNDEAHGVDEDFLEALEYGMPPTGGLGIGIDRLVMLLTDVQSIRDVLLFPTMR</sequence>
<evidence type="ECO:0000256" key="2">
    <source>
        <dbReference type="ARBA" id="ARBA00008226"/>
    </source>
</evidence>
<dbReference type="FunFam" id="3.30.930.10:FF:000001">
    <property type="entry name" value="Lysine--tRNA ligase"/>
    <property type="match status" value="1"/>
</dbReference>
<reference evidence="16 17" key="1">
    <citation type="submission" date="2013-02" db="EMBL/GenBank/DDBJ databases">
        <title>The Genome Sequence of Enterococcus pallens BAA-351.</title>
        <authorList>
            <consortium name="The Broad Institute Genome Sequencing Platform"/>
            <consortium name="The Broad Institute Genome Sequencing Center for Infectious Disease"/>
            <person name="Earl A.M."/>
            <person name="Gilmore M.S."/>
            <person name="Lebreton F."/>
            <person name="Walker B."/>
            <person name="Young S.K."/>
            <person name="Zeng Q."/>
            <person name="Gargeya S."/>
            <person name="Fitzgerald M."/>
            <person name="Haas B."/>
            <person name="Abouelleil A."/>
            <person name="Alvarado L."/>
            <person name="Arachchi H.M."/>
            <person name="Berlin A.M."/>
            <person name="Chapman S.B."/>
            <person name="Dewar J."/>
            <person name="Goldberg J."/>
            <person name="Griggs A."/>
            <person name="Gujja S."/>
            <person name="Hansen M."/>
            <person name="Howarth C."/>
            <person name="Imamovic A."/>
            <person name="Larimer J."/>
            <person name="McCowan C."/>
            <person name="Murphy C."/>
            <person name="Neiman D."/>
            <person name="Pearson M."/>
            <person name="Priest M."/>
            <person name="Roberts A."/>
            <person name="Saif S."/>
            <person name="Shea T."/>
            <person name="Sisk P."/>
            <person name="Sykes S."/>
            <person name="Wortman J."/>
            <person name="Nusbaum C."/>
            <person name="Birren B."/>
        </authorList>
    </citation>
    <scope>NUCLEOTIDE SEQUENCE [LARGE SCALE GENOMIC DNA]</scope>
    <source>
        <strain evidence="16 17">ATCC BAA-351</strain>
    </source>
</reference>
<name>R2Q7K0_9ENTE</name>
<comment type="similarity">
    <text evidence="2 13">Belongs to the class-II aminoacyl-tRNA synthetase family.</text>
</comment>
<dbReference type="GO" id="GO:0006430">
    <property type="term" value="P:lysyl-tRNA aminoacylation"/>
    <property type="evidence" value="ECO:0007669"/>
    <property type="project" value="UniProtKB-UniRule"/>
</dbReference>
<evidence type="ECO:0000256" key="1">
    <source>
        <dbReference type="ARBA" id="ARBA00004496"/>
    </source>
</evidence>
<evidence type="ECO:0000256" key="4">
    <source>
        <dbReference type="ARBA" id="ARBA00022490"/>
    </source>
</evidence>
<accession>R2Q7K0</accession>
<dbReference type="SUPFAM" id="SSF50249">
    <property type="entry name" value="Nucleic acid-binding proteins"/>
    <property type="match status" value="1"/>
</dbReference>
<comment type="catalytic activity">
    <reaction evidence="12 13 14">
        <text>tRNA(Lys) + L-lysine + ATP = L-lysyl-tRNA(Lys) + AMP + diphosphate</text>
        <dbReference type="Rhea" id="RHEA:20792"/>
        <dbReference type="Rhea" id="RHEA-COMP:9696"/>
        <dbReference type="Rhea" id="RHEA-COMP:9697"/>
        <dbReference type="ChEBI" id="CHEBI:30616"/>
        <dbReference type="ChEBI" id="CHEBI:32551"/>
        <dbReference type="ChEBI" id="CHEBI:33019"/>
        <dbReference type="ChEBI" id="CHEBI:78442"/>
        <dbReference type="ChEBI" id="CHEBI:78529"/>
        <dbReference type="ChEBI" id="CHEBI:456215"/>
        <dbReference type="EC" id="6.1.1.6"/>
    </reaction>
</comment>
<dbReference type="Gene3D" id="3.30.930.10">
    <property type="entry name" value="Bira Bifunctional Protein, Domain 2"/>
    <property type="match status" value="1"/>
</dbReference>
<feature type="binding site" evidence="13">
    <location>
        <position position="410"/>
    </location>
    <ligand>
        <name>Mg(2+)</name>
        <dbReference type="ChEBI" id="CHEBI:18420"/>
        <label>1</label>
    </ligand>
</feature>
<dbReference type="InterPro" id="IPR012340">
    <property type="entry name" value="NA-bd_OB-fold"/>
</dbReference>
<dbReference type="PRINTS" id="PR00982">
    <property type="entry name" value="TRNASYNTHLYS"/>
</dbReference>
<dbReference type="PROSITE" id="PS50862">
    <property type="entry name" value="AA_TRNA_LIGASE_II"/>
    <property type="match status" value="1"/>
</dbReference>
<dbReference type="Pfam" id="PF01336">
    <property type="entry name" value="tRNA_anti-codon"/>
    <property type="match status" value="1"/>
</dbReference>
<dbReference type="HOGENOM" id="CLU_008255_6_0_9"/>
<keyword evidence="6 13" id="KW-0479">Metal-binding</keyword>
<evidence type="ECO:0000256" key="7">
    <source>
        <dbReference type="ARBA" id="ARBA00022741"/>
    </source>
</evidence>
<keyword evidence="17" id="KW-1185">Reference proteome</keyword>
<keyword evidence="10 13" id="KW-0648">Protein biosynthesis</keyword>
<dbReference type="eggNOG" id="COG1190">
    <property type="taxonomic scope" value="Bacteria"/>
</dbReference>
<dbReference type="PATRIC" id="fig|1158607.3.peg.3218"/>
<evidence type="ECO:0000256" key="3">
    <source>
        <dbReference type="ARBA" id="ARBA00011738"/>
    </source>
</evidence>
<dbReference type="EC" id="6.1.1.6" evidence="13"/>
<feature type="binding site" evidence="13">
    <location>
        <position position="417"/>
    </location>
    <ligand>
        <name>Mg(2+)</name>
        <dbReference type="ChEBI" id="CHEBI:18420"/>
        <label>1</label>
    </ligand>
</feature>
<dbReference type="FunFam" id="2.40.50.140:FF:000024">
    <property type="entry name" value="Lysine--tRNA ligase"/>
    <property type="match status" value="1"/>
</dbReference>
<dbReference type="STRING" id="160454.RV10_GL001619"/>
<dbReference type="CDD" id="cd00775">
    <property type="entry name" value="LysRS_core"/>
    <property type="match status" value="1"/>
</dbReference>
<dbReference type="Pfam" id="PF00152">
    <property type="entry name" value="tRNA-synt_2"/>
    <property type="match status" value="1"/>
</dbReference>
<evidence type="ECO:0000256" key="8">
    <source>
        <dbReference type="ARBA" id="ARBA00022840"/>
    </source>
</evidence>
<feature type="binding site" evidence="13">
    <location>
        <position position="417"/>
    </location>
    <ligand>
        <name>Mg(2+)</name>
        <dbReference type="ChEBI" id="CHEBI:18420"/>
        <label>2</label>
    </ligand>
</feature>
<feature type="domain" description="Aminoacyl-transfer RNA synthetases class-II family profile" evidence="15">
    <location>
        <begin position="183"/>
        <end position="494"/>
    </location>
</feature>
<dbReference type="InterPro" id="IPR004365">
    <property type="entry name" value="NA-bd_OB_tRNA"/>
</dbReference>
<keyword evidence="9 13" id="KW-0460">Magnesium</keyword>
<evidence type="ECO:0000256" key="14">
    <source>
        <dbReference type="RuleBase" id="RU000336"/>
    </source>
</evidence>
<dbReference type="InterPro" id="IPR018149">
    <property type="entry name" value="Lys-tRNA-synth_II_C"/>
</dbReference>
<evidence type="ECO:0000256" key="10">
    <source>
        <dbReference type="ARBA" id="ARBA00022917"/>
    </source>
</evidence>
<dbReference type="InterPro" id="IPR004364">
    <property type="entry name" value="Aa-tRNA-synt_II"/>
</dbReference>
<dbReference type="GO" id="GO:0140096">
    <property type="term" value="F:catalytic activity, acting on a protein"/>
    <property type="evidence" value="ECO:0007669"/>
    <property type="project" value="UniProtKB-ARBA"/>
</dbReference>
<keyword evidence="7 13" id="KW-0547">Nucleotide-binding</keyword>
<dbReference type="GO" id="GO:0005524">
    <property type="term" value="F:ATP binding"/>
    <property type="evidence" value="ECO:0007669"/>
    <property type="project" value="UniProtKB-UniRule"/>
</dbReference>
<dbReference type="AlphaFoldDB" id="R2Q7K0"/>
<dbReference type="GO" id="GO:0004824">
    <property type="term" value="F:lysine-tRNA ligase activity"/>
    <property type="evidence" value="ECO:0007669"/>
    <property type="project" value="UniProtKB-UniRule"/>
</dbReference>
<dbReference type="Gene3D" id="2.40.50.140">
    <property type="entry name" value="Nucleic acid-binding proteins"/>
    <property type="match status" value="1"/>
</dbReference>
<protein>
    <recommendedName>
        <fullName evidence="13">Lysine--tRNA ligase</fullName>
        <ecNumber evidence="13">6.1.1.6</ecNumber>
    </recommendedName>
    <alternativeName>
        <fullName evidence="13">Lysyl-tRNA synthetase</fullName>
        <shortName evidence="13">LysRS</shortName>
    </alternativeName>
</protein>
<evidence type="ECO:0000256" key="6">
    <source>
        <dbReference type="ARBA" id="ARBA00022723"/>
    </source>
</evidence>
<comment type="cofactor">
    <cofactor evidence="13 14">
        <name>Mg(2+)</name>
        <dbReference type="ChEBI" id="CHEBI:18420"/>
    </cofactor>
    <text evidence="13 14">Binds 3 Mg(2+) ions per subunit.</text>
</comment>
<organism evidence="16 17">
    <name type="scientific">Enterococcus pallens ATCC BAA-351</name>
    <dbReference type="NCBI Taxonomy" id="1158607"/>
    <lineage>
        <taxon>Bacteria</taxon>
        <taxon>Bacillati</taxon>
        <taxon>Bacillota</taxon>
        <taxon>Bacilli</taxon>
        <taxon>Lactobacillales</taxon>
        <taxon>Enterococcaceae</taxon>
        <taxon>Enterococcus</taxon>
    </lineage>
</organism>
<evidence type="ECO:0000256" key="5">
    <source>
        <dbReference type="ARBA" id="ARBA00022598"/>
    </source>
</evidence>
<proteinExistence type="inferred from homology"/>
<dbReference type="PIRSF" id="PIRSF039101">
    <property type="entry name" value="LysRS2"/>
    <property type="match status" value="1"/>
</dbReference>
<dbReference type="Proteomes" id="UP000013782">
    <property type="component" value="Unassembled WGS sequence"/>
</dbReference>
<comment type="subunit">
    <text evidence="3 13">Homodimer.</text>
</comment>
<evidence type="ECO:0000313" key="16">
    <source>
        <dbReference type="EMBL" id="EOH91273.1"/>
    </source>
</evidence>
<dbReference type="GO" id="GO:0000287">
    <property type="term" value="F:magnesium ion binding"/>
    <property type="evidence" value="ECO:0007669"/>
    <property type="project" value="UniProtKB-UniRule"/>
</dbReference>
<dbReference type="CDD" id="cd04322">
    <property type="entry name" value="LysRS_N"/>
    <property type="match status" value="1"/>
</dbReference>
<evidence type="ECO:0000313" key="17">
    <source>
        <dbReference type="Proteomes" id="UP000013782"/>
    </source>
</evidence>
<dbReference type="NCBIfam" id="TIGR00499">
    <property type="entry name" value="lysS_bact"/>
    <property type="match status" value="1"/>
</dbReference>
<dbReference type="PANTHER" id="PTHR42918">
    <property type="entry name" value="LYSYL-TRNA SYNTHETASE"/>
    <property type="match status" value="1"/>
</dbReference>
<evidence type="ECO:0000256" key="12">
    <source>
        <dbReference type="ARBA" id="ARBA00048573"/>
    </source>
</evidence>
<evidence type="ECO:0000256" key="13">
    <source>
        <dbReference type="HAMAP-Rule" id="MF_00252"/>
    </source>
</evidence>
<dbReference type="InterPro" id="IPR034762">
    <property type="entry name" value="Lys-tRNA-ligase_II_bac/euk"/>
</dbReference>